<feature type="transmembrane region" description="Helical" evidence="8">
    <location>
        <begin position="335"/>
        <end position="355"/>
    </location>
</feature>
<feature type="transmembrane region" description="Helical" evidence="8">
    <location>
        <begin position="192"/>
        <end position="210"/>
    </location>
</feature>
<feature type="transmembrane region" description="Helical" evidence="8">
    <location>
        <begin position="136"/>
        <end position="157"/>
    </location>
</feature>
<evidence type="ECO:0000256" key="2">
    <source>
        <dbReference type="ARBA" id="ARBA00022448"/>
    </source>
</evidence>
<dbReference type="Gene3D" id="1.10.3720.10">
    <property type="entry name" value="MetI-like"/>
    <property type="match status" value="2"/>
</dbReference>
<evidence type="ECO:0000256" key="6">
    <source>
        <dbReference type="ARBA" id="ARBA00022989"/>
    </source>
</evidence>
<feature type="transmembrane region" description="Helical" evidence="8">
    <location>
        <begin position="445"/>
        <end position="470"/>
    </location>
</feature>
<feature type="transmembrane region" description="Helical" evidence="8">
    <location>
        <begin position="12"/>
        <end position="34"/>
    </location>
</feature>
<feature type="transmembrane region" description="Helical" evidence="8">
    <location>
        <begin position="89"/>
        <end position="111"/>
    </location>
</feature>
<feature type="transmembrane region" description="Helical" evidence="8">
    <location>
        <begin position="54"/>
        <end position="77"/>
    </location>
</feature>
<evidence type="ECO:0000256" key="7">
    <source>
        <dbReference type="ARBA" id="ARBA00023136"/>
    </source>
</evidence>
<comment type="subcellular location">
    <subcellularLocation>
        <location evidence="1">Cell inner membrane</location>
        <topology evidence="1">Multi-pass membrane protein</topology>
    </subcellularLocation>
    <subcellularLocation>
        <location evidence="8">Cell membrane</location>
        <topology evidence="8">Multi-pass membrane protein</topology>
    </subcellularLocation>
</comment>
<dbReference type="InterPro" id="IPR000515">
    <property type="entry name" value="MetI-like"/>
</dbReference>
<dbReference type="GO" id="GO:0005886">
    <property type="term" value="C:plasma membrane"/>
    <property type="evidence" value="ECO:0007669"/>
    <property type="project" value="UniProtKB-SubCell"/>
</dbReference>
<dbReference type="PROSITE" id="PS50928">
    <property type="entry name" value="ABC_TM1"/>
    <property type="match status" value="2"/>
</dbReference>
<dbReference type="PANTHER" id="PTHR43357:SF3">
    <property type="entry name" value="FE(3+)-TRANSPORT SYSTEM PERMEASE PROTEIN FBPB 2"/>
    <property type="match status" value="1"/>
</dbReference>
<keyword evidence="3" id="KW-1003">Cell membrane</keyword>
<evidence type="ECO:0000256" key="4">
    <source>
        <dbReference type="ARBA" id="ARBA00022519"/>
    </source>
</evidence>
<evidence type="ECO:0000259" key="9">
    <source>
        <dbReference type="PROSITE" id="PS50928"/>
    </source>
</evidence>
<protein>
    <submittedName>
        <fullName evidence="10">Ferric iron ABC transporter, permease protein</fullName>
    </submittedName>
</protein>
<feature type="non-terminal residue" evidence="10">
    <location>
        <position position="1"/>
    </location>
</feature>
<evidence type="ECO:0000256" key="1">
    <source>
        <dbReference type="ARBA" id="ARBA00004429"/>
    </source>
</evidence>
<evidence type="ECO:0000313" key="10">
    <source>
        <dbReference type="EMBL" id="CAA9578523.1"/>
    </source>
</evidence>
<dbReference type="EMBL" id="CADCWM010000738">
    <property type="protein sequence ID" value="CAA9578523.1"/>
    <property type="molecule type" value="Genomic_DNA"/>
</dbReference>
<dbReference type="SUPFAM" id="SSF161098">
    <property type="entry name" value="MetI-like"/>
    <property type="match status" value="2"/>
</dbReference>
<dbReference type="InterPro" id="IPR035906">
    <property type="entry name" value="MetI-like_sf"/>
</dbReference>
<evidence type="ECO:0000256" key="8">
    <source>
        <dbReference type="RuleBase" id="RU363032"/>
    </source>
</evidence>
<organism evidence="10">
    <name type="scientific">uncultured Thermomicrobiales bacterium</name>
    <dbReference type="NCBI Taxonomy" id="1645740"/>
    <lineage>
        <taxon>Bacteria</taxon>
        <taxon>Pseudomonadati</taxon>
        <taxon>Thermomicrobiota</taxon>
        <taxon>Thermomicrobia</taxon>
        <taxon>Thermomicrobiales</taxon>
        <taxon>environmental samples</taxon>
    </lineage>
</organism>
<feature type="transmembrane region" description="Helical" evidence="8">
    <location>
        <begin position="290"/>
        <end position="315"/>
    </location>
</feature>
<dbReference type="GO" id="GO:0055085">
    <property type="term" value="P:transmembrane transport"/>
    <property type="evidence" value="ECO:0007669"/>
    <property type="project" value="InterPro"/>
</dbReference>
<comment type="similarity">
    <text evidence="8">Belongs to the binding-protein-dependent transport system permease family.</text>
</comment>
<keyword evidence="4" id="KW-0997">Cell inner membrane</keyword>
<dbReference type="CDD" id="cd06261">
    <property type="entry name" value="TM_PBP2"/>
    <property type="match status" value="2"/>
</dbReference>
<keyword evidence="2 8" id="KW-0813">Transport</keyword>
<reference evidence="10" key="1">
    <citation type="submission" date="2020-02" db="EMBL/GenBank/DDBJ databases">
        <authorList>
            <person name="Meier V. D."/>
        </authorList>
    </citation>
    <scope>NUCLEOTIDE SEQUENCE</scope>
    <source>
        <strain evidence="10">AVDCRST_MAG88</strain>
    </source>
</reference>
<sequence>PSRGGGFGRLVATLLTVPVALPLLYLVLLALQAGPARLWTGLVRADAAPLSARVALLAAGATLWALALGAPWAWLVARTDVPGRRFFRWLGPLPLAIPPYVGALAYVFLLAPRQLLHRALAAASGRSVYDTPFPDLIYGPWGAAFVLGTFTAPYVFLNVHGALGRLDPGLEDAARGLGHGPRAVFRRVTLPLLRPALTAGALLVFGYAWVDFGVVSLLRVRTFTTVVYTYLLAGLDLGAAAGLSLVLVLIVWATLGLQGRALGRARYTQRDGRAGAAAIVPLGRWRPLALLYLGLVVGLTLVLPLGVLAYQAAAIGSPAALGAFLLDQAPHLWNSLRAAAAGSALCLLLAAPVAWQGWRGRGGAVAGAFLQAGYAIPGTVLGLSLIGLALALVPALYERPIPLLAGAYAVLFAAPALQGVRAALAQVPPSMEEAVRALGRGPLVAAVRVVVPLAWPGIASTWLLGFILALRELAATIVLRPAGFDTLPVRIWTYSTEVGLDPRAAALALLLVALVGVPWLLLTVRRPGATGL</sequence>
<keyword evidence="6 8" id="KW-1133">Transmembrane helix</keyword>
<proteinExistence type="inferred from homology"/>
<keyword evidence="5 8" id="KW-0812">Transmembrane</keyword>
<accession>A0A6J4VG76</accession>
<evidence type="ECO:0000256" key="5">
    <source>
        <dbReference type="ARBA" id="ARBA00022692"/>
    </source>
</evidence>
<dbReference type="PANTHER" id="PTHR43357">
    <property type="entry name" value="INNER MEMBRANE ABC TRANSPORTER PERMEASE PROTEIN YDCV"/>
    <property type="match status" value="1"/>
</dbReference>
<name>A0A6J4VG76_9BACT</name>
<feature type="transmembrane region" description="Helical" evidence="8">
    <location>
        <begin position="375"/>
        <end position="397"/>
    </location>
</feature>
<evidence type="ECO:0000256" key="3">
    <source>
        <dbReference type="ARBA" id="ARBA00022475"/>
    </source>
</evidence>
<dbReference type="Pfam" id="PF00528">
    <property type="entry name" value="BPD_transp_1"/>
    <property type="match status" value="2"/>
</dbReference>
<gene>
    <name evidence="10" type="ORF">AVDCRST_MAG88-3062</name>
</gene>
<feature type="domain" description="ABC transmembrane type-1" evidence="9">
    <location>
        <begin position="332"/>
        <end position="522"/>
    </location>
</feature>
<feature type="domain" description="ABC transmembrane type-1" evidence="9">
    <location>
        <begin position="51"/>
        <end position="256"/>
    </location>
</feature>
<dbReference type="AlphaFoldDB" id="A0A6J4VG76"/>
<feature type="transmembrane region" description="Helical" evidence="8">
    <location>
        <begin position="504"/>
        <end position="524"/>
    </location>
</feature>
<keyword evidence="7 8" id="KW-0472">Membrane</keyword>
<feature type="transmembrane region" description="Helical" evidence="8">
    <location>
        <begin position="403"/>
        <end position="424"/>
    </location>
</feature>
<feature type="transmembrane region" description="Helical" evidence="8">
    <location>
        <begin position="230"/>
        <end position="257"/>
    </location>
</feature>